<dbReference type="Gene3D" id="3.40.50.150">
    <property type="entry name" value="Vaccinia Virus protein VP39"/>
    <property type="match status" value="1"/>
</dbReference>
<keyword evidence="2 4" id="KW-0808">Transferase</keyword>
<proteinExistence type="predicted"/>
<evidence type="ECO:0000256" key="1">
    <source>
        <dbReference type="ARBA" id="ARBA00022603"/>
    </source>
</evidence>
<dbReference type="PANTHER" id="PTHR43861">
    <property type="entry name" value="TRANS-ACONITATE 2-METHYLTRANSFERASE-RELATED"/>
    <property type="match status" value="1"/>
</dbReference>
<evidence type="ECO:0000313" key="4">
    <source>
        <dbReference type="EMBL" id="MEX6502863.1"/>
    </source>
</evidence>
<accession>A0ABV3YVR0</accession>
<dbReference type="Pfam" id="PF13649">
    <property type="entry name" value="Methyltransf_25"/>
    <property type="match status" value="1"/>
</dbReference>
<dbReference type="PANTHER" id="PTHR43861:SF1">
    <property type="entry name" value="TRANS-ACONITATE 2-METHYLTRANSFERASE"/>
    <property type="match status" value="1"/>
</dbReference>
<comment type="caution">
    <text evidence="4">The sequence shown here is derived from an EMBL/GenBank/DDBJ whole genome shotgun (WGS) entry which is preliminary data.</text>
</comment>
<dbReference type="RefSeq" id="WP_369287832.1">
    <property type="nucleotide sequence ID" value="NZ_JBFTEG010000009.1"/>
</dbReference>
<protein>
    <submittedName>
        <fullName evidence="4">Class I SAM-dependent methyltransferase</fullName>
        <ecNumber evidence="4">2.1.1.-</ecNumber>
    </submittedName>
</protein>
<evidence type="ECO:0000256" key="2">
    <source>
        <dbReference type="ARBA" id="ARBA00022679"/>
    </source>
</evidence>
<feature type="domain" description="Methyltransferase" evidence="3">
    <location>
        <begin position="43"/>
        <end position="136"/>
    </location>
</feature>
<keyword evidence="1 4" id="KW-0489">Methyltransferase</keyword>
<gene>
    <name evidence="4" type="ORF">AB5S05_12375</name>
</gene>
<dbReference type="GO" id="GO:0008168">
    <property type="term" value="F:methyltransferase activity"/>
    <property type="evidence" value="ECO:0007669"/>
    <property type="project" value="UniProtKB-KW"/>
</dbReference>
<reference evidence="4 5" key="1">
    <citation type="submission" date="2024-07" db="EMBL/GenBank/DDBJ databases">
        <authorList>
            <person name="Li M."/>
        </authorList>
    </citation>
    <scope>NUCLEOTIDE SEQUENCE [LARGE SCALE GENOMIC DNA]</scope>
    <source>
        <strain evidence="4 5">25A3E</strain>
    </source>
</reference>
<dbReference type="GO" id="GO:0032259">
    <property type="term" value="P:methylation"/>
    <property type="evidence" value="ECO:0007669"/>
    <property type="project" value="UniProtKB-KW"/>
</dbReference>
<dbReference type="InterPro" id="IPR029063">
    <property type="entry name" value="SAM-dependent_MTases_sf"/>
</dbReference>
<evidence type="ECO:0000313" key="5">
    <source>
        <dbReference type="Proteomes" id="UP001560296"/>
    </source>
</evidence>
<keyword evidence="5" id="KW-1185">Reference proteome</keyword>
<organism evidence="4 5">
    <name type="scientific">Pseudomonas zhanjiangensis</name>
    <dbReference type="NCBI Taxonomy" id="3239015"/>
    <lineage>
        <taxon>Bacteria</taxon>
        <taxon>Pseudomonadati</taxon>
        <taxon>Pseudomonadota</taxon>
        <taxon>Gammaproteobacteria</taxon>
        <taxon>Pseudomonadales</taxon>
        <taxon>Pseudomonadaceae</taxon>
        <taxon>Pseudomonas</taxon>
    </lineage>
</organism>
<evidence type="ECO:0000259" key="3">
    <source>
        <dbReference type="Pfam" id="PF13649"/>
    </source>
</evidence>
<dbReference type="CDD" id="cd02440">
    <property type="entry name" value="AdoMet_MTases"/>
    <property type="match status" value="1"/>
</dbReference>
<dbReference type="EC" id="2.1.1.-" evidence="4"/>
<name>A0ABV3YVR0_9PSED</name>
<dbReference type="Proteomes" id="UP001560296">
    <property type="component" value="Unassembled WGS sequence"/>
</dbReference>
<sequence>MKGSQEFWDKSAHRYARSPIRDERTYQEKLAITQAYLRPDWRVLEFGCGTGSTAMIHAAHVRQIIATDISGKMLEIARSKARSAGLANISFQQGTLTSLDLEAESFDAVLGLNVLHLLDDPDAAVARVRELLKPDGIFVSSTALVAELNLFWRLAIALLQWLGLAPYVNRLSKQALVALLTNAGFSVERQWQPGKESVFIVARKCS</sequence>
<dbReference type="EMBL" id="JBFTEG010000009">
    <property type="protein sequence ID" value="MEX6502863.1"/>
    <property type="molecule type" value="Genomic_DNA"/>
</dbReference>
<dbReference type="InterPro" id="IPR041698">
    <property type="entry name" value="Methyltransf_25"/>
</dbReference>
<dbReference type="SUPFAM" id="SSF53335">
    <property type="entry name" value="S-adenosyl-L-methionine-dependent methyltransferases"/>
    <property type="match status" value="1"/>
</dbReference>